<dbReference type="AlphaFoldDB" id="A0A1M4XDG7"/>
<evidence type="ECO:0000259" key="3">
    <source>
        <dbReference type="Pfam" id="PF00920"/>
    </source>
</evidence>
<dbReference type="InterPro" id="IPR056740">
    <property type="entry name" value="ILV_EDD_C"/>
</dbReference>
<dbReference type="SUPFAM" id="SSF143975">
    <property type="entry name" value="IlvD/EDD N-terminal domain-like"/>
    <property type="match status" value="1"/>
</dbReference>
<dbReference type="GO" id="GO:0005829">
    <property type="term" value="C:cytosol"/>
    <property type="evidence" value="ECO:0007669"/>
    <property type="project" value="TreeGrafter"/>
</dbReference>
<comment type="similarity">
    <text evidence="1">Belongs to the IlvD/Edd family.</text>
</comment>
<dbReference type="InterPro" id="IPR037237">
    <property type="entry name" value="IlvD/EDD_N"/>
</dbReference>
<dbReference type="PANTHER" id="PTHR43661">
    <property type="entry name" value="D-XYLONATE DEHYDRATASE"/>
    <property type="match status" value="1"/>
</dbReference>
<reference evidence="6" key="1">
    <citation type="submission" date="2016-11" db="EMBL/GenBank/DDBJ databases">
        <authorList>
            <person name="Varghese N."/>
            <person name="Submissions S."/>
        </authorList>
    </citation>
    <scope>NUCLEOTIDE SEQUENCE [LARGE SCALE GENOMIC DNA]</scope>
    <source>
        <strain evidence="6">DSM 17539</strain>
    </source>
</reference>
<feature type="domain" description="Dihydroxy-acid/6-phosphogluconate dehydratase N-terminal" evidence="3">
    <location>
        <begin position="83"/>
        <end position="390"/>
    </location>
</feature>
<evidence type="ECO:0000313" key="5">
    <source>
        <dbReference type="EMBL" id="SHE91316.1"/>
    </source>
</evidence>
<feature type="domain" description="Dihydroxy-acid/6-phosphogluconate dehydratase C-terminal" evidence="4">
    <location>
        <begin position="443"/>
        <end position="587"/>
    </location>
</feature>
<dbReference type="Pfam" id="PF00920">
    <property type="entry name" value="ILVD_EDD_N"/>
    <property type="match status" value="1"/>
</dbReference>
<dbReference type="RefSeq" id="WP_072860915.1">
    <property type="nucleotide sequence ID" value="NZ_FQUX01000002.1"/>
</dbReference>
<dbReference type="Pfam" id="PF24877">
    <property type="entry name" value="ILV_EDD_C"/>
    <property type="match status" value="1"/>
</dbReference>
<dbReference type="InterPro" id="IPR000581">
    <property type="entry name" value="ILV_EDD_N"/>
</dbReference>
<sequence length="664" mass="70784">MSNNDKEHFQENSPFYFPLEVTPRKGLLPISREDYENKPSGDIFGKIQDAGMKWNPDDVNQSEFLIMSTAGGLKNGEETLALGMHSGHFELGDAAKVAASAFKNLFTKPYYVSVSDPCDGRTQGTTGMMNSLAYRNHAATVLGDLRRSLPNRKGVMGIATCDKGLPAMMMSLANESNLPTIIMPGGVTLIAKGIKDLGSVQSLPSLVSHKEISLQEAQSHGCASCGTPGGGCHFLGTAATSQVVAEALGMALPHSALAPSGGKIWYALAKDSAIALVNLAKNNIYTSQILTQDAVYNAMVVHAAFGGSTNLLLHIPAIAHAAGLPMPTREEWENINRKTPRLVNVLPAGKYSTAHVYAAGGVPEVMLHLRKLGLLKEDCLTVTGKTLGENLDVWEQGGKMFSWEAENKRNRRQQVRFNLQTFNPDAHPDNVILSPEAAKKADMKSTLTFPTGNLAPEGALIKSGAIAPEMIDDNGIYYKKGVAKVFVSEANAIKAINQGEVKPGHIIILMGTGPSGTGMEETFQITGALKQLSFGKEIALITDGRFSGVSTGACIGHVGPEALVGGPIGKVQDGDVIEIKIDCDNLSGSINLIASHSDPNAELSEAEIAQLFSSRSPHPELRPHPELPNDIKIWAATQSGIWEGCVQDADRILKIVKAGIDALK</sequence>
<evidence type="ECO:0000313" key="6">
    <source>
        <dbReference type="Proteomes" id="UP000184406"/>
    </source>
</evidence>
<dbReference type="Proteomes" id="UP000184406">
    <property type="component" value="Unassembled WGS sequence"/>
</dbReference>
<evidence type="ECO:0000259" key="4">
    <source>
        <dbReference type="Pfam" id="PF24877"/>
    </source>
</evidence>
<evidence type="ECO:0000256" key="2">
    <source>
        <dbReference type="ARBA" id="ARBA00023239"/>
    </source>
</evidence>
<dbReference type="InterPro" id="IPR017798">
    <property type="entry name" value="Dehydratase_YjhG/YagF"/>
</dbReference>
<dbReference type="PANTHER" id="PTHR43661:SF3">
    <property type="entry name" value="D-XYLONATE DEHYDRATASE YAGF-RELATED"/>
    <property type="match status" value="1"/>
</dbReference>
<dbReference type="EMBL" id="FQUX01000002">
    <property type="protein sequence ID" value="SHE91316.1"/>
    <property type="molecule type" value="Genomic_DNA"/>
</dbReference>
<gene>
    <name evidence="5" type="ORF">SAMN03080594_10229</name>
</gene>
<keyword evidence="2" id="KW-0456">Lyase</keyword>
<organism evidence="5 6">
    <name type="scientific">Arenibacter palladensis</name>
    <dbReference type="NCBI Taxonomy" id="237373"/>
    <lineage>
        <taxon>Bacteria</taxon>
        <taxon>Pseudomonadati</taxon>
        <taxon>Bacteroidota</taxon>
        <taxon>Flavobacteriia</taxon>
        <taxon>Flavobacteriales</taxon>
        <taxon>Flavobacteriaceae</taxon>
        <taxon>Arenibacter</taxon>
    </lineage>
</organism>
<dbReference type="NCBIfam" id="TIGR03432">
    <property type="entry name" value="yjhG_yagF"/>
    <property type="match status" value="1"/>
</dbReference>
<keyword evidence="6" id="KW-1185">Reference proteome</keyword>
<dbReference type="InterPro" id="IPR042096">
    <property type="entry name" value="Dihydro-acid_dehy_C"/>
</dbReference>
<dbReference type="SUPFAM" id="SSF52016">
    <property type="entry name" value="LeuD/IlvD-like"/>
    <property type="match status" value="1"/>
</dbReference>
<evidence type="ECO:0000256" key="1">
    <source>
        <dbReference type="ARBA" id="ARBA00006486"/>
    </source>
</evidence>
<dbReference type="PROSITE" id="PS00887">
    <property type="entry name" value="ILVD_EDD_2"/>
    <property type="match status" value="1"/>
</dbReference>
<accession>A0A1M4XDG7</accession>
<dbReference type="InterPro" id="IPR020558">
    <property type="entry name" value="DiOHA_6PGluconate_deHydtase_CS"/>
</dbReference>
<protein>
    <submittedName>
        <fullName evidence="5">Putative dehydratase, YjhG/YagF family</fullName>
    </submittedName>
</protein>
<dbReference type="Gene3D" id="3.50.30.80">
    <property type="entry name" value="IlvD/EDD C-terminal domain-like"/>
    <property type="match status" value="1"/>
</dbReference>
<proteinExistence type="inferred from homology"/>
<name>A0A1M4XDG7_9FLAO</name>
<dbReference type="OrthoDB" id="9807077at2"/>
<dbReference type="GO" id="GO:0050401">
    <property type="term" value="F:xylonate dehydratase activity"/>
    <property type="evidence" value="ECO:0007669"/>
    <property type="project" value="InterPro"/>
</dbReference>